<evidence type="ECO:0000256" key="8">
    <source>
        <dbReference type="SAM" id="Phobius"/>
    </source>
</evidence>
<dbReference type="Pfam" id="PF03591">
    <property type="entry name" value="AzlC"/>
    <property type="match status" value="1"/>
</dbReference>
<dbReference type="Proteomes" id="UP000471120">
    <property type="component" value="Unassembled WGS sequence"/>
</dbReference>
<dbReference type="EMBL" id="QRCM01000001">
    <property type="protein sequence ID" value="TXG92680.1"/>
    <property type="molecule type" value="Genomic_DNA"/>
</dbReference>
<evidence type="ECO:0000256" key="1">
    <source>
        <dbReference type="ARBA" id="ARBA00004651"/>
    </source>
</evidence>
<dbReference type="AlphaFoldDB" id="A0A6P2CLG0"/>
<keyword evidence="7 8" id="KW-0472">Membrane</keyword>
<evidence type="ECO:0000256" key="6">
    <source>
        <dbReference type="ARBA" id="ARBA00022989"/>
    </source>
</evidence>
<feature type="transmembrane region" description="Helical" evidence="8">
    <location>
        <begin position="142"/>
        <end position="163"/>
    </location>
</feature>
<evidence type="ECO:0000313" key="9">
    <source>
        <dbReference type="EMBL" id="TXG92680.1"/>
    </source>
</evidence>
<evidence type="ECO:0000256" key="5">
    <source>
        <dbReference type="ARBA" id="ARBA00022692"/>
    </source>
</evidence>
<evidence type="ECO:0000256" key="3">
    <source>
        <dbReference type="ARBA" id="ARBA00022448"/>
    </source>
</evidence>
<keyword evidence="3" id="KW-0813">Transport</keyword>
<dbReference type="GO" id="GO:1903785">
    <property type="term" value="P:L-valine transmembrane transport"/>
    <property type="evidence" value="ECO:0007669"/>
    <property type="project" value="TreeGrafter"/>
</dbReference>
<comment type="subcellular location">
    <subcellularLocation>
        <location evidence="1">Cell membrane</location>
        <topology evidence="1">Multi-pass membrane protein</topology>
    </subcellularLocation>
</comment>
<accession>A0A6P2CLG0</accession>
<proteinExistence type="inferred from homology"/>
<organism evidence="9 10">
    <name type="scientific">Rhodococcus rhodnii</name>
    <dbReference type="NCBI Taxonomy" id="38312"/>
    <lineage>
        <taxon>Bacteria</taxon>
        <taxon>Bacillati</taxon>
        <taxon>Actinomycetota</taxon>
        <taxon>Actinomycetes</taxon>
        <taxon>Mycobacteriales</taxon>
        <taxon>Nocardiaceae</taxon>
        <taxon>Rhodococcus</taxon>
    </lineage>
</organism>
<evidence type="ECO:0000256" key="2">
    <source>
        <dbReference type="ARBA" id="ARBA00010735"/>
    </source>
</evidence>
<evidence type="ECO:0000256" key="4">
    <source>
        <dbReference type="ARBA" id="ARBA00022475"/>
    </source>
</evidence>
<dbReference type="PANTHER" id="PTHR34979">
    <property type="entry name" value="INNER MEMBRANE PROTEIN YGAZ"/>
    <property type="match status" value="1"/>
</dbReference>
<dbReference type="GO" id="GO:0005886">
    <property type="term" value="C:plasma membrane"/>
    <property type="evidence" value="ECO:0007669"/>
    <property type="project" value="UniProtKB-SubCell"/>
</dbReference>
<dbReference type="PANTHER" id="PTHR34979:SF1">
    <property type="entry name" value="INNER MEMBRANE PROTEIN YGAZ"/>
    <property type="match status" value="1"/>
</dbReference>
<protein>
    <submittedName>
        <fullName evidence="9">Branched-chain amino acid ABC transporter permease</fullName>
    </submittedName>
</protein>
<gene>
    <name evidence="9" type="ORF">DW322_13435</name>
</gene>
<evidence type="ECO:0000313" key="10">
    <source>
        <dbReference type="Proteomes" id="UP000471120"/>
    </source>
</evidence>
<feature type="transmembrane region" description="Helical" evidence="8">
    <location>
        <begin position="36"/>
        <end position="58"/>
    </location>
</feature>
<reference evidence="9 10" key="1">
    <citation type="submission" date="2018-07" db="EMBL/GenBank/DDBJ databases">
        <title>Genome sequence of Rhodococcus rhodnii ATCC 35071 from Rhodnius prolixus.</title>
        <authorList>
            <person name="Patel V."/>
            <person name="Vogel K.J."/>
        </authorList>
    </citation>
    <scope>NUCLEOTIDE SEQUENCE [LARGE SCALE GENOMIC DNA]</scope>
    <source>
        <strain evidence="9 10">ATCC 35071</strain>
    </source>
</reference>
<sequence>MALVGASFGAVSVAAGVSLPQTIALSVIVYAGGAQFLVVAAVAAGAAPAAIVLAGLVVNARHLPYGLVLADVLGAGGSRWSRVLSAHLMTDEATAFTIDQLRRHGDRAAARRLFLVAGAALFLAWNAGTAIGAVGGNLLGDPAAWGIDAAFPAALLALTAGAWRARIDRRVALAGAAVAVVATPLLPAGMGVLAGLAGLLVAGRGGFDPDGAPSGAVGAR</sequence>
<feature type="transmembrane region" description="Helical" evidence="8">
    <location>
        <begin position="113"/>
        <end position="136"/>
    </location>
</feature>
<feature type="transmembrane region" description="Helical" evidence="8">
    <location>
        <begin position="175"/>
        <end position="201"/>
    </location>
</feature>
<dbReference type="InterPro" id="IPR011606">
    <property type="entry name" value="Brnchd-chn_aa_trnsp_permease"/>
</dbReference>
<keyword evidence="4" id="KW-1003">Cell membrane</keyword>
<name>A0A6P2CLG0_9NOCA</name>
<evidence type="ECO:0000256" key="7">
    <source>
        <dbReference type="ARBA" id="ARBA00023136"/>
    </source>
</evidence>
<keyword evidence="6 8" id="KW-1133">Transmembrane helix</keyword>
<comment type="similarity">
    <text evidence="2">Belongs to the AzlC family.</text>
</comment>
<keyword evidence="5 8" id="KW-0812">Transmembrane</keyword>
<comment type="caution">
    <text evidence="9">The sequence shown here is derived from an EMBL/GenBank/DDBJ whole genome shotgun (WGS) entry which is preliminary data.</text>
</comment>